<dbReference type="PANTHER" id="PTHR20648">
    <property type="entry name" value="ELONGIN-C"/>
    <property type="match status" value="1"/>
</dbReference>
<proteinExistence type="inferred from homology"/>
<dbReference type="SMART" id="SM00512">
    <property type="entry name" value="Skp1"/>
    <property type="match status" value="1"/>
</dbReference>
<keyword evidence="4" id="KW-0539">Nucleus</keyword>
<dbReference type="Gene3D" id="3.30.710.10">
    <property type="entry name" value="Potassium Channel Kv1.1, Chain A"/>
    <property type="match status" value="1"/>
</dbReference>
<keyword evidence="6" id="KW-1185">Reference proteome</keyword>
<comment type="subcellular location">
    <subcellularLocation>
        <location evidence="1">Nucleus</location>
    </subcellularLocation>
</comment>
<dbReference type="InterPro" id="IPR001232">
    <property type="entry name" value="SKP1-like"/>
</dbReference>
<dbReference type="GO" id="GO:0006511">
    <property type="term" value="P:ubiquitin-dependent protein catabolic process"/>
    <property type="evidence" value="ECO:0007669"/>
    <property type="project" value="InterPro"/>
</dbReference>
<comment type="caution">
    <text evidence="5">The sequence shown here is derived from an EMBL/GenBank/DDBJ whole genome shotgun (WGS) entry which is preliminary data.</text>
</comment>
<organism evidence="5 6">
    <name type="scientific">Filobasidium floriforme</name>
    <dbReference type="NCBI Taxonomy" id="5210"/>
    <lineage>
        <taxon>Eukaryota</taxon>
        <taxon>Fungi</taxon>
        <taxon>Dikarya</taxon>
        <taxon>Basidiomycota</taxon>
        <taxon>Agaricomycotina</taxon>
        <taxon>Tremellomycetes</taxon>
        <taxon>Filobasidiales</taxon>
        <taxon>Filobasidiaceae</taxon>
        <taxon>Filobasidium</taxon>
    </lineage>
</organism>
<dbReference type="SUPFAM" id="SSF54695">
    <property type="entry name" value="POZ domain"/>
    <property type="match status" value="1"/>
</dbReference>
<dbReference type="FunFam" id="3.30.710.10:FF:000035">
    <property type="entry name" value="Elongin C transcription elongation factor"/>
    <property type="match status" value="1"/>
</dbReference>
<dbReference type="Proteomes" id="UP000812966">
    <property type="component" value="Unassembled WGS sequence"/>
</dbReference>
<dbReference type="InterPro" id="IPR039948">
    <property type="entry name" value="ELC1"/>
</dbReference>
<accession>A0A8K0JKR4</accession>
<dbReference type="AlphaFoldDB" id="A0A8K0JKR4"/>
<comment type="similarity">
    <text evidence="2">Belongs to the SKP1 family.</text>
</comment>
<evidence type="ECO:0000313" key="6">
    <source>
        <dbReference type="Proteomes" id="UP000812966"/>
    </source>
</evidence>
<evidence type="ECO:0000256" key="4">
    <source>
        <dbReference type="ARBA" id="ARBA00023242"/>
    </source>
</evidence>
<gene>
    <name evidence="5" type="ORF">FFLO_03458</name>
</gene>
<evidence type="ECO:0000256" key="2">
    <source>
        <dbReference type="ARBA" id="ARBA00009993"/>
    </source>
</evidence>
<dbReference type="InterPro" id="IPR011333">
    <property type="entry name" value="SKP1/BTB/POZ_sf"/>
</dbReference>
<dbReference type="GO" id="GO:0005634">
    <property type="term" value="C:nucleus"/>
    <property type="evidence" value="ECO:0007669"/>
    <property type="project" value="UniProtKB-SubCell"/>
</dbReference>
<dbReference type="OrthoDB" id="249087at2759"/>
<evidence type="ECO:0000313" key="5">
    <source>
        <dbReference type="EMBL" id="KAG7539659.1"/>
    </source>
</evidence>
<evidence type="ECO:0000256" key="1">
    <source>
        <dbReference type="ARBA" id="ARBA00004123"/>
    </source>
</evidence>
<name>A0A8K0JKR4_9TREE</name>
<reference evidence="5" key="1">
    <citation type="submission" date="2020-04" db="EMBL/GenBank/DDBJ databases">
        <title>Analysis of mating type loci in Filobasidium floriforme.</title>
        <authorList>
            <person name="Nowrousian M."/>
        </authorList>
    </citation>
    <scope>NUCLEOTIDE SEQUENCE</scope>
    <source>
        <strain evidence="5">CBS 6242</strain>
    </source>
</reference>
<sequence length="109" mass="12215">MTSLANDLEQGWVRINSIDGYSFVIPKTIAFGSGVIKSSLDESANFAEVATQTIKLDYRGIIVGKIVEYLHFKHAYKDTAQKEIQEDFSERIEPELALELLMAADFIEA</sequence>
<evidence type="ECO:0000256" key="3">
    <source>
        <dbReference type="ARBA" id="ARBA00021347"/>
    </source>
</evidence>
<dbReference type="EMBL" id="JABELV010000063">
    <property type="protein sequence ID" value="KAG7539659.1"/>
    <property type="molecule type" value="Genomic_DNA"/>
</dbReference>
<protein>
    <recommendedName>
        <fullName evidence="3">Elongin-C</fullName>
    </recommendedName>
</protein>